<keyword evidence="1" id="KW-1133">Transmembrane helix</keyword>
<dbReference type="Pfam" id="PF09852">
    <property type="entry name" value="DUF2079"/>
    <property type="match status" value="1"/>
</dbReference>
<feature type="transmembrane region" description="Helical" evidence="1">
    <location>
        <begin position="281"/>
        <end position="300"/>
    </location>
</feature>
<evidence type="ECO:0000256" key="1">
    <source>
        <dbReference type="SAM" id="Phobius"/>
    </source>
</evidence>
<evidence type="ECO:0008006" key="4">
    <source>
        <dbReference type="Google" id="ProtNLM"/>
    </source>
</evidence>
<protein>
    <recommendedName>
        <fullName evidence="4">DUF2079 domain-containing protein</fullName>
    </recommendedName>
</protein>
<dbReference type="EMBL" id="LBRB01000005">
    <property type="protein sequence ID" value="KKP88970.1"/>
    <property type="molecule type" value="Genomic_DNA"/>
</dbReference>
<feature type="transmembrane region" description="Helical" evidence="1">
    <location>
        <begin position="6"/>
        <end position="26"/>
    </location>
</feature>
<proteinExistence type="predicted"/>
<sequence length="498" mass="58347">MNFIKNYLVWVVILIFFVLFSLHSLLNHWNFSTHAWDLGIYDQQTWLYSHFQSIFNTVRGLNLLSDHFGLILYPIGLIYLIYPHAETLLIIQALLVVLSAYPLYLISKKKLNNNLISWVIIIAYLSSIGIRSAIDFDFHLATIAVFFYAYFVYFWLEKKYWWSIAFAFLAVLTKEDMPIYIGFTALGLMINSCQKKDEVKNNFKLLILSLMSFLAIYKIMPVLSFSSFKQNYFDYHYLGNSYIDVIYNTIKFPISTMQKIWDSFINNLVKVNTFKTYFGSFWYLPFFSPDILIFSVPFLLTKFVSDRDVLWTLSAQYGVIGMFILSLATIYTIARLSALITNKKYRNIIVIVWSIFFLIYTSYINFYKAKTTFWDGISPSRWKTINDYSGINQAINLIPKKASVVTQNNIVPHLTNRKSIYLLQCPFCNAPSNRIYNYVLLDTRYGSSFAPKELANIKPLIDELITKGTLEGWGYYELVYKDEQESYSTYLFKNNQIE</sequence>
<feature type="transmembrane region" description="Helical" evidence="1">
    <location>
        <begin position="115"/>
        <end position="134"/>
    </location>
</feature>
<feature type="transmembrane region" description="Helical" evidence="1">
    <location>
        <begin position="205"/>
        <end position="228"/>
    </location>
</feature>
<organism evidence="2 3">
    <name type="scientific">Berkelbacteria bacterium GW2011_GWA2_35_9</name>
    <dbReference type="NCBI Taxonomy" id="1618333"/>
    <lineage>
        <taxon>Bacteria</taxon>
        <taxon>Candidatus Berkelbacteria</taxon>
    </lineage>
</organism>
<dbReference type="AlphaFoldDB" id="A0A0G0FND1"/>
<feature type="transmembrane region" description="Helical" evidence="1">
    <location>
        <begin position="140"/>
        <end position="156"/>
    </location>
</feature>
<keyword evidence="1" id="KW-0812">Transmembrane</keyword>
<gene>
    <name evidence="2" type="ORF">UR93_C0005G0026</name>
</gene>
<keyword evidence="1" id="KW-0472">Membrane</keyword>
<dbReference type="PATRIC" id="fig|1618333.3.peg.220"/>
<name>A0A0G0FND1_9BACT</name>
<feature type="transmembrane region" description="Helical" evidence="1">
    <location>
        <begin position="345"/>
        <end position="366"/>
    </location>
</feature>
<dbReference type="STRING" id="1618333.UR93_C0005G0026"/>
<dbReference type="Proteomes" id="UP000034316">
    <property type="component" value="Unassembled WGS sequence"/>
</dbReference>
<evidence type="ECO:0000313" key="2">
    <source>
        <dbReference type="EMBL" id="KKP88970.1"/>
    </source>
</evidence>
<evidence type="ECO:0000313" key="3">
    <source>
        <dbReference type="Proteomes" id="UP000034316"/>
    </source>
</evidence>
<feature type="transmembrane region" description="Helical" evidence="1">
    <location>
        <begin position="88"/>
        <end position="106"/>
    </location>
</feature>
<dbReference type="InterPro" id="IPR018650">
    <property type="entry name" value="STSV1_Orf64"/>
</dbReference>
<accession>A0A0G0FND1</accession>
<comment type="caution">
    <text evidence="2">The sequence shown here is derived from an EMBL/GenBank/DDBJ whole genome shotgun (WGS) entry which is preliminary data.</text>
</comment>
<reference evidence="2 3" key="1">
    <citation type="journal article" date="2015" name="Nature">
        <title>rRNA introns, odd ribosomes, and small enigmatic genomes across a large radiation of phyla.</title>
        <authorList>
            <person name="Brown C.T."/>
            <person name="Hug L.A."/>
            <person name="Thomas B.C."/>
            <person name="Sharon I."/>
            <person name="Castelle C.J."/>
            <person name="Singh A."/>
            <person name="Wilkins M.J."/>
            <person name="Williams K.H."/>
            <person name="Banfield J.F."/>
        </authorList>
    </citation>
    <scope>NUCLEOTIDE SEQUENCE [LARGE SCALE GENOMIC DNA]</scope>
</reference>
<feature type="transmembrane region" description="Helical" evidence="1">
    <location>
        <begin position="309"/>
        <end position="333"/>
    </location>
</feature>